<dbReference type="Pfam" id="PF19608">
    <property type="entry name" value="DUF6113"/>
    <property type="match status" value="1"/>
</dbReference>
<dbReference type="AlphaFoldDB" id="A0A6J6SML8"/>
<feature type="transmembrane region" description="Helical" evidence="1">
    <location>
        <begin position="69"/>
        <end position="89"/>
    </location>
</feature>
<keyword evidence="1" id="KW-1133">Transmembrane helix</keyword>
<keyword evidence="1" id="KW-0812">Transmembrane</keyword>
<name>A0A6J6SML8_9ZZZZ</name>
<evidence type="ECO:0000256" key="1">
    <source>
        <dbReference type="SAM" id="Phobius"/>
    </source>
</evidence>
<reference evidence="2" key="1">
    <citation type="submission" date="2020-05" db="EMBL/GenBank/DDBJ databases">
        <authorList>
            <person name="Chiriac C."/>
            <person name="Salcher M."/>
            <person name="Ghai R."/>
            <person name="Kavagutti S V."/>
        </authorList>
    </citation>
    <scope>NUCLEOTIDE SEQUENCE</scope>
</reference>
<feature type="transmembrane region" description="Helical" evidence="1">
    <location>
        <begin position="12"/>
        <end position="33"/>
    </location>
</feature>
<keyword evidence="1" id="KW-0472">Membrane</keyword>
<accession>A0A6J6SML8</accession>
<feature type="transmembrane region" description="Helical" evidence="1">
    <location>
        <begin position="45"/>
        <end position="62"/>
    </location>
</feature>
<proteinExistence type="predicted"/>
<dbReference type="EMBL" id="CAEZYZ010000003">
    <property type="protein sequence ID" value="CAB4736064.1"/>
    <property type="molecule type" value="Genomic_DNA"/>
</dbReference>
<organism evidence="2">
    <name type="scientific">freshwater metagenome</name>
    <dbReference type="NCBI Taxonomy" id="449393"/>
    <lineage>
        <taxon>unclassified sequences</taxon>
        <taxon>metagenomes</taxon>
        <taxon>ecological metagenomes</taxon>
    </lineage>
</organism>
<protein>
    <submittedName>
        <fullName evidence="2">Unannotated protein</fullName>
    </submittedName>
</protein>
<feature type="transmembrane region" description="Helical" evidence="1">
    <location>
        <begin position="109"/>
        <end position="127"/>
    </location>
</feature>
<dbReference type="InterPro" id="IPR046095">
    <property type="entry name" value="DUF6113"/>
</dbReference>
<evidence type="ECO:0000313" key="2">
    <source>
        <dbReference type="EMBL" id="CAB4736064.1"/>
    </source>
</evidence>
<sequence>MTRRAPGRLVFVRIAGLIALGLVIGLLGSFVQADRSILPLPWGQVVLPWGMILAVVTLVLVIRGASWLIASRAGGWAVFVGWLASTVVMSAESPSGDLALSGGGRQMTYLLGGVILGAAAATFPVFARSSHTIKAKSTTSEPTSTTSEDPQH</sequence>
<gene>
    <name evidence="2" type="ORF">UFOPK2810_00031</name>
</gene>